<protein>
    <submittedName>
        <fullName evidence="1">Uncharacterized protein</fullName>
    </submittedName>
</protein>
<proteinExistence type="predicted"/>
<gene>
    <name evidence="1" type="ORF">ATH84_100552</name>
</gene>
<organism evidence="1 2">
    <name type="scientific">Paracoccus versutus</name>
    <name type="common">Thiobacillus versutus</name>
    <dbReference type="NCBI Taxonomy" id="34007"/>
    <lineage>
        <taxon>Bacteria</taxon>
        <taxon>Pseudomonadati</taxon>
        <taxon>Pseudomonadota</taxon>
        <taxon>Alphaproteobacteria</taxon>
        <taxon>Rhodobacterales</taxon>
        <taxon>Paracoccaceae</taxon>
        <taxon>Paracoccus</taxon>
    </lineage>
</organism>
<keyword evidence="2" id="KW-1185">Reference proteome</keyword>
<comment type="caution">
    <text evidence="1">The sequence shown here is derived from an EMBL/GenBank/DDBJ whole genome shotgun (WGS) entry which is preliminary data.</text>
</comment>
<evidence type="ECO:0000313" key="2">
    <source>
        <dbReference type="Proteomes" id="UP000256794"/>
    </source>
</evidence>
<sequence length="309" mass="35237">MRHGQGTPALGRHHEAVSKLPLYHSDPMVSPSWRRRLIYFAAQRFGIEIVVLQNQEEEGNSDAADLLPDGLEALRRELGLGDVMGLIERTARWVDPRTFEYLSVWYPEHARRALFYKANWSEPQMNRNRQTGAIIHKFEGNIHANKALTLALGLRAGERPNWSCCHIWGVDDAAYQISNAVVQDRRFFSCVANMVLLPTPLKAFTDVMTEVKMMLRVCALQLYGWSCDHEEVADNARQVAEWSDWGAYPESWPKPDRPSLPLGTAKFSARIKDAADRRKAVIRKDLASAGPHYPRDDVLKVLDYWNISL</sequence>
<name>A0AAQ0HJP4_PARVE</name>
<dbReference type="Proteomes" id="UP000256794">
    <property type="component" value="Unassembled WGS sequence"/>
</dbReference>
<reference evidence="1 2" key="1">
    <citation type="submission" date="2018-08" db="EMBL/GenBank/DDBJ databases">
        <title>Genomic Encyclopedia of Archaeal and Bacterial Type Strains, Phase II (KMG-II): from individual species to whole genera.</title>
        <authorList>
            <person name="Goeker M."/>
        </authorList>
    </citation>
    <scope>NUCLEOTIDE SEQUENCE [LARGE SCALE GENOMIC DNA]</scope>
    <source>
        <strain evidence="1 2">DSM 582</strain>
    </source>
</reference>
<evidence type="ECO:0000313" key="1">
    <source>
        <dbReference type="EMBL" id="REG54085.1"/>
    </source>
</evidence>
<accession>A0AAQ0HJP4</accession>
<dbReference type="EMBL" id="QUMX01000005">
    <property type="protein sequence ID" value="REG54085.1"/>
    <property type="molecule type" value="Genomic_DNA"/>
</dbReference>
<dbReference type="AlphaFoldDB" id="A0AAQ0HJP4"/>